<accession>A0A6J7E0H8</accession>
<evidence type="ECO:0000313" key="2">
    <source>
        <dbReference type="EMBL" id="CAB4874059.1"/>
    </source>
</evidence>
<dbReference type="AlphaFoldDB" id="A0A6J7E0H8"/>
<reference evidence="2" key="1">
    <citation type="submission" date="2020-05" db="EMBL/GenBank/DDBJ databases">
        <authorList>
            <person name="Chiriac C."/>
            <person name="Salcher M."/>
            <person name="Ghai R."/>
            <person name="Kavagutti S V."/>
        </authorList>
    </citation>
    <scope>NUCLEOTIDE SEQUENCE</scope>
</reference>
<gene>
    <name evidence="2" type="ORF">UFOPK3402_00854</name>
</gene>
<name>A0A6J7E0H8_9ZZZZ</name>
<feature type="transmembrane region" description="Helical" evidence="1">
    <location>
        <begin position="27"/>
        <end position="44"/>
    </location>
</feature>
<evidence type="ECO:0000256" key="1">
    <source>
        <dbReference type="SAM" id="Phobius"/>
    </source>
</evidence>
<proteinExistence type="predicted"/>
<keyword evidence="1" id="KW-0812">Transmembrane</keyword>
<dbReference type="EMBL" id="CAFBLS010000091">
    <property type="protein sequence ID" value="CAB4874059.1"/>
    <property type="molecule type" value="Genomic_DNA"/>
</dbReference>
<keyword evidence="1" id="KW-1133">Transmembrane helix</keyword>
<protein>
    <submittedName>
        <fullName evidence="2">Unannotated protein</fullName>
    </submittedName>
</protein>
<organism evidence="2">
    <name type="scientific">freshwater metagenome</name>
    <dbReference type="NCBI Taxonomy" id="449393"/>
    <lineage>
        <taxon>unclassified sequences</taxon>
        <taxon>metagenomes</taxon>
        <taxon>ecological metagenomes</taxon>
    </lineage>
</organism>
<keyword evidence="1" id="KW-0472">Membrane</keyword>
<sequence>MVSIWLFSNQVKYVGVFPSMNSSWGDFTFEAGFVIAAVLYWVFYKLQKDKTDEILVIPTS</sequence>